<dbReference type="STRING" id="1276246.SCULI_v1c06370"/>
<organism evidence="2 3">
    <name type="scientific">Spiroplasma culicicola AES-1</name>
    <dbReference type="NCBI Taxonomy" id="1276246"/>
    <lineage>
        <taxon>Bacteria</taxon>
        <taxon>Bacillati</taxon>
        <taxon>Mycoplasmatota</taxon>
        <taxon>Mollicutes</taxon>
        <taxon>Entomoplasmatales</taxon>
        <taxon>Spiroplasmataceae</taxon>
        <taxon>Spiroplasma</taxon>
    </lineage>
</organism>
<keyword evidence="3" id="KW-1185">Reference proteome</keyword>
<feature type="transmembrane region" description="Helical" evidence="1">
    <location>
        <begin position="6"/>
        <end position="27"/>
    </location>
</feature>
<feature type="transmembrane region" description="Helical" evidence="1">
    <location>
        <begin position="48"/>
        <end position="74"/>
    </location>
</feature>
<sequence length="175" mass="20827">MESLISGIILIGFSSILFITSLIILELKRNKLKKLKAEKQYLNKKINIWYMLILFLFTPSLLIVNIVLFTFAIINKDSSDFEVYKLIFNIFYMIYTIYILITLLIGQKLYKVMYIVKKEGVYYFLDNHQIISSSITAINNTLRRDTLIIVYLINNQTDTYSLKYNWKLKDWFNEN</sequence>
<dbReference type="Proteomes" id="UP000019267">
    <property type="component" value="Chromosome"/>
</dbReference>
<gene>
    <name evidence="2" type="ORF">SCULI_v1c06370</name>
</gene>
<dbReference type="KEGG" id="scq:SCULI_v1c06370"/>
<evidence type="ECO:0000256" key="1">
    <source>
        <dbReference type="SAM" id="Phobius"/>
    </source>
</evidence>
<dbReference type="RefSeq" id="WP_025363213.1">
    <property type="nucleotide sequence ID" value="NZ_CP006681.1"/>
</dbReference>
<keyword evidence="1" id="KW-0472">Membrane</keyword>
<proteinExistence type="predicted"/>
<dbReference type="EMBL" id="CP006681">
    <property type="protein sequence ID" value="AHI52978.1"/>
    <property type="molecule type" value="Genomic_DNA"/>
</dbReference>
<dbReference type="PATRIC" id="fig|1276246.3.peg.636"/>
<dbReference type="AlphaFoldDB" id="W6A759"/>
<evidence type="ECO:0008006" key="4">
    <source>
        <dbReference type="Google" id="ProtNLM"/>
    </source>
</evidence>
<dbReference type="OrthoDB" id="389765at2"/>
<reference evidence="2 3" key="1">
    <citation type="journal article" date="2014" name="Genome Biol. Evol.">
        <title>Molecular evolution of the substrate utilization strategies and putative virulence factors in mosquito-associated Spiroplasma species.</title>
        <authorList>
            <person name="Chang T.H."/>
            <person name="Lo W.S."/>
            <person name="Ku C."/>
            <person name="Chen L.L."/>
            <person name="Kuo C.H."/>
        </authorList>
    </citation>
    <scope>NUCLEOTIDE SEQUENCE [LARGE SCALE GENOMIC DNA]</scope>
    <source>
        <strain evidence="2">AES-1</strain>
    </source>
</reference>
<keyword evidence="1" id="KW-1133">Transmembrane helix</keyword>
<accession>W6A759</accession>
<feature type="transmembrane region" description="Helical" evidence="1">
    <location>
        <begin position="86"/>
        <end position="105"/>
    </location>
</feature>
<dbReference type="HOGENOM" id="CLU_1531599_0_0_14"/>
<evidence type="ECO:0000313" key="2">
    <source>
        <dbReference type="EMBL" id="AHI52978.1"/>
    </source>
</evidence>
<protein>
    <recommendedName>
        <fullName evidence="4">Transmembrane protein</fullName>
    </recommendedName>
</protein>
<name>W6A759_9MOLU</name>
<evidence type="ECO:0000313" key="3">
    <source>
        <dbReference type="Proteomes" id="UP000019267"/>
    </source>
</evidence>
<keyword evidence="1" id="KW-0812">Transmembrane</keyword>